<keyword evidence="2" id="KW-1133">Transmembrane helix</keyword>
<dbReference type="VEuPathDB" id="FungiDB:EYZ11_013434"/>
<sequence>MPASTITSSLSGATDTAHDGNSNGSSPTSSPLLFFVALGFGVVFTNLCCAMKRRESPSI</sequence>
<evidence type="ECO:0000256" key="2">
    <source>
        <dbReference type="SAM" id="Phobius"/>
    </source>
</evidence>
<keyword evidence="2" id="KW-0472">Membrane</keyword>
<evidence type="ECO:0000313" key="3">
    <source>
        <dbReference type="EMBL" id="THC87120.1"/>
    </source>
</evidence>
<feature type="transmembrane region" description="Helical" evidence="2">
    <location>
        <begin position="32"/>
        <end position="51"/>
    </location>
</feature>
<name>A0A4S3IXN2_9EURO</name>
<proteinExistence type="predicted"/>
<organism evidence="3 4">
    <name type="scientific">Aspergillus tanneri</name>
    <dbReference type="NCBI Taxonomy" id="1220188"/>
    <lineage>
        <taxon>Eukaryota</taxon>
        <taxon>Fungi</taxon>
        <taxon>Dikarya</taxon>
        <taxon>Ascomycota</taxon>
        <taxon>Pezizomycotina</taxon>
        <taxon>Eurotiomycetes</taxon>
        <taxon>Eurotiomycetidae</taxon>
        <taxon>Eurotiales</taxon>
        <taxon>Aspergillaceae</taxon>
        <taxon>Aspergillus</taxon>
        <taxon>Aspergillus subgen. Circumdati</taxon>
    </lineage>
</organism>
<dbReference type="Proteomes" id="UP000308092">
    <property type="component" value="Unassembled WGS sequence"/>
</dbReference>
<feature type="compositionally biased region" description="Polar residues" evidence="1">
    <location>
        <begin position="1"/>
        <end position="14"/>
    </location>
</feature>
<dbReference type="EMBL" id="SOSA01001470">
    <property type="protein sequence ID" value="THC87120.1"/>
    <property type="molecule type" value="Genomic_DNA"/>
</dbReference>
<feature type="region of interest" description="Disordered" evidence="1">
    <location>
        <begin position="1"/>
        <end position="28"/>
    </location>
</feature>
<protein>
    <submittedName>
        <fullName evidence="3">Uncharacterized protein</fullName>
    </submittedName>
</protein>
<evidence type="ECO:0000313" key="4">
    <source>
        <dbReference type="Proteomes" id="UP000308092"/>
    </source>
</evidence>
<keyword evidence="2" id="KW-0812">Transmembrane</keyword>
<evidence type="ECO:0000256" key="1">
    <source>
        <dbReference type="SAM" id="MobiDB-lite"/>
    </source>
</evidence>
<dbReference type="STRING" id="1220188.A0A4S3IXN2"/>
<comment type="caution">
    <text evidence="3">The sequence shown here is derived from an EMBL/GenBank/DDBJ whole genome shotgun (WGS) entry which is preliminary data.</text>
</comment>
<accession>A0A4S3IXN2</accession>
<keyword evidence="4" id="KW-1185">Reference proteome</keyword>
<reference evidence="3 4" key="1">
    <citation type="submission" date="2019-03" db="EMBL/GenBank/DDBJ databases">
        <title>The genome sequence of a newly discovered highly antifungal drug resistant Aspergillus species, Aspergillus tanneri NIH 1004.</title>
        <authorList>
            <person name="Mounaud S."/>
            <person name="Singh I."/>
            <person name="Joardar V."/>
            <person name="Pakala S."/>
            <person name="Pakala S."/>
            <person name="Venepally P."/>
            <person name="Hoover J."/>
            <person name="Nierman W."/>
            <person name="Chung J."/>
            <person name="Losada L."/>
        </authorList>
    </citation>
    <scope>NUCLEOTIDE SEQUENCE [LARGE SCALE GENOMIC DNA]</scope>
    <source>
        <strain evidence="3 4">NIH1004</strain>
    </source>
</reference>
<gene>
    <name evidence="3" type="ORF">EYZ11_013434</name>
</gene>
<dbReference type="AlphaFoldDB" id="A0A4S3IXN2"/>